<keyword evidence="6" id="KW-1185">Reference proteome</keyword>
<sequence>MTATELPEHARYSWGGDEFLFVEIDEAMSLEGFFVVGALAEEIRAAKIGGVTDICPTNNSLLLRYDPDVTAPRTLRSQVQELETRVRAGTSQTSTARVIEVPVWYEDPFTSEVGERFRSNHQTPDKSDLDFAAEVNGLADAQEFIERHHATPWMVTAVGFVAGLPFMYQMASRERQLEVPKYLSPRTDTPALTVGHGGCFSVVYSVRGAGGYQMFGIAAAPVFALDSALPDFQESPVLFRAGDIVKFTPIDEKQYGAIQTELEQNTFRYKRAEVEFDLARWTADPDAFNAHVLEALDGTTD</sequence>
<evidence type="ECO:0000256" key="1">
    <source>
        <dbReference type="ARBA" id="ARBA00022741"/>
    </source>
</evidence>
<evidence type="ECO:0000256" key="2">
    <source>
        <dbReference type="ARBA" id="ARBA00022801"/>
    </source>
</evidence>
<dbReference type="Proteomes" id="UP000315759">
    <property type="component" value="Unassembled WGS sequence"/>
</dbReference>
<keyword evidence="3" id="KW-0067">ATP-binding</keyword>
<dbReference type="GO" id="GO:0005524">
    <property type="term" value="F:ATP binding"/>
    <property type="evidence" value="ECO:0007669"/>
    <property type="project" value="UniProtKB-KW"/>
</dbReference>
<comment type="caution">
    <text evidence="5">The sequence shown here is derived from an EMBL/GenBank/DDBJ whole genome shotgun (WGS) entry which is preliminary data.</text>
</comment>
<dbReference type="Gene3D" id="3.30.1360.40">
    <property type="match status" value="1"/>
</dbReference>
<dbReference type="EMBL" id="VIFX01000001">
    <property type="protein sequence ID" value="TQR88522.1"/>
    <property type="molecule type" value="Genomic_DNA"/>
</dbReference>
<dbReference type="Gene3D" id="2.40.100.10">
    <property type="entry name" value="Cyclophilin-like"/>
    <property type="match status" value="1"/>
</dbReference>
<protein>
    <submittedName>
        <fullName evidence="5">Carboxyltransferase domain-containing protein</fullName>
    </submittedName>
</protein>
<dbReference type="InterPro" id="IPR010016">
    <property type="entry name" value="PxpB"/>
</dbReference>
<organism evidence="5 6">
    <name type="scientific">Mycolicibacterium hodleri</name>
    <dbReference type="NCBI Taxonomy" id="49897"/>
    <lineage>
        <taxon>Bacteria</taxon>
        <taxon>Bacillati</taxon>
        <taxon>Actinomycetota</taxon>
        <taxon>Actinomycetes</taxon>
        <taxon>Mycobacteriales</taxon>
        <taxon>Mycobacteriaceae</taxon>
        <taxon>Mycolicibacterium</taxon>
    </lineage>
</organism>
<evidence type="ECO:0000256" key="3">
    <source>
        <dbReference type="ARBA" id="ARBA00022840"/>
    </source>
</evidence>
<dbReference type="GO" id="GO:0016787">
    <property type="term" value="F:hydrolase activity"/>
    <property type="evidence" value="ECO:0007669"/>
    <property type="project" value="UniProtKB-KW"/>
</dbReference>
<gene>
    <name evidence="5" type="ORF">D8S82_00490</name>
</gene>
<dbReference type="SMART" id="SM00796">
    <property type="entry name" value="AHS1"/>
    <property type="match status" value="1"/>
</dbReference>
<keyword evidence="5" id="KW-0808">Transferase</keyword>
<keyword evidence="2" id="KW-0378">Hydrolase</keyword>
<dbReference type="SUPFAM" id="SSF50891">
    <property type="entry name" value="Cyclophilin-like"/>
    <property type="match status" value="1"/>
</dbReference>
<proteinExistence type="predicted"/>
<dbReference type="PANTHER" id="PTHR34698:SF2">
    <property type="entry name" value="5-OXOPROLINASE SUBUNIT B"/>
    <property type="match status" value="1"/>
</dbReference>
<evidence type="ECO:0000259" key="4">
    <source>
        <dbReference type="SMART" id="SM00796"/>
    </source>
</evidence>
<keyword evidence="1" id="KW-0547">Nucleotide-binding</keyword>
<dbReference type="Pfam" id="PF02682">
    <property type="entry name" value="CT_C_D"/>
    <property type="match status" value="1"/>
</dbReference>
<evidence type="ECO:0000313" key="6">
    <source>
        <dbReference type="Proteomes" id="UP000315759"/>
    </source>
</evidence>
<dbReference type="PANTHER" id="PTHR34698">
    <property type="entry name" value="5-OXOPROLINASE SUBUNIT B"/>
    <property type="match status" value="1"/>
</dbReference>
<evidence type="ECO:0000313" key="5">
    <source>
        <dbReference type="EMBL" id="TQR88522.1"/>
    </source>
</evidence>
<dbReference type="GO" id="GO:0016740">
    <property type="term" value="F:transferase activity"/>
    <property type="evidence" value="ECO:0007669"/>
    <property type="project" value="UniProtKB-KW"/>
</dbReference>
<accession>A0A544W8F6</accession>
<feature type="domain" description="Carboxyltransferase" evidence="4">
    <location>
        <begin position="10"/>
        <end position="239"/>
    </location>
</feature>
<dbReference type="InterPro" id="IPR003833">
    <property type="entry name" value="CT_C_D"/>
</dbReference>
<dbReference type="InterPro" id="IPR029000">
    <property type="entry name" value="Cyclophilin-like_dom_sf"/>
</dbReference>
<dbReference type="RefSeq" id="WP_142549808.1">
    <property type="nucleotide sequence ID" value="NZ_VIFX01000001.1"/>
</dbReference>
<name>A0A544W8F6_9MYCO</name>
<dbReference type="SUPFAM" id="SSF160467">
    <property type="entry name" value="PH0987 N-terminal domain-like"/>
    <property type="match status" value="1"/>
</dbReference>
<reference evidence="5 6" key="1">
    <citation type="submission" date="2018-10" db="EMBL/GenBank/DDBJ databases">
        <title>Draft genome of Mycobacterium hodleri strain B.</title>
        <authorList>
            <person name="Amande T.J."/>
            <person name="Mcgenity T.J."/>
        </authorList>
    </citation>
    <scope>NUCLEOTIDE SEQUENCE [LARGE SCALE GENOMIC DNA]</scope>
    <source>
        <strain evidence="5 6">B</strain>
    </source>
</reference>
<dbReference type="AlphaFoldDB" id="A0A544W8F6"/>